<evidence type="ECO:0000259" key="2">
    <source>
        <dbReference type="PROSITE" id="PS50043"/>
    </source>
</evidence>
<name>A0A0N0ZAZ8_9GAMM</name>
<evidence type="ECO:0000313" key="3">
    <source>
        <dbReference type="EMBL" id="KPD03538.1"/>
    </source>
</evidence>
<dbReference type="InterPro" id="IPR016032">
    <property type="entry name" value="Sig_transdc_resp-reg_C-effctor"/>
</dbReference>
<proteinExistence type="predicted"/>
<protein>
    <recommendedName>
        <fullName evidence="2">HTH luxR-type domain-containing protein</fullName>
    </recommendedName>
</protein>
<keyword evidence="1" id="KW-0238">DNA-binding</keyword>
<dbReference type="EMBL" id="LGAA01000010">
    <property type="protein sequence ID" value="KPD03538.1"/>
    <property type="molecule type" value="Genomic_DNA"/>
</dbReference>
<comment type="caution">
    <text evidence="3">The sequence shown here is derived from an EMBL/GenBank/DDBJ whole genome shotgun (WGS) entry which is preliminary data.</text>
</comment>
<accession>A0A0N0ZAZ8</accession>
<dbReference type="Proteomes" id="UP000053226">
    <property type="component" value="Unassembled WGS sequence"/>
</dbReference>
<dbReference type="PRINTS" id="PR00038">
    <property type="entry name" value="HTHLUXR"/>
</dbReference>
<dbReference type="InterPro" id="IPR000792">
    <property type="entry name" value="Tscrpt_reg_LuxR_C"/>
</dbReference>
<dbReference type="GO" id="GO:0006355">
    <property type="term" value="P:regulation of DNA-templated transcription"/>
    <property type="evidence" value="ECO:0007669"/>
    <property type="project" value="InterPro"/>
</dbReference>
<evidence type="ECO:0000256" key="1">
    <source>
        <dbReference type="ARBA" id="ARBA00023125"/>
    </source>
</evidence>
<reference evidence="3 4" key="1">
    <citation type="submission" date="2015-07" db="EMBL/GenBank/DDBJ databases">
        <title>ATOL: Assembling a taxonomically balanced genome-scale reconstruction of the evolutionary history of the Enterobacteriaceae.</title>
        <authorList>
            <person name="Plunkett G.III."/>
            <person name="Neeno-Eckwall E.C."/>
            <person name="Glasner J.D."/>
            <person name="Perna N.T."/>
        </authorList>
    </citation>
    <scope>NUCLEOTIDE SEQUENCE [LARGE SCALE GENOMIC DNA]</scope>
    <source>
        <strain evidence="3 4">ATCC 35017</strain>
    </source>
</reference>
<organism evidence="3 4">
    <name type="scientific">Moellerella wisconsensis ATCC 35017</name>
    <dbReference type="NCBI Taxonomy" id="1354267"/>
    <lineage>
        <taxon>Bacteria</taxon>
        <taxon>Pseudomonadati</taxon>
        <taxon>Pseudomonadota</taxon>
        <taxon>Gammaproteobacteria</taxon>
        <taxon>Enterobacterales</taxon>
        <taxon>Morganellaceae</taxon>
        <taxon>Moellerella</taxon>
    </lineage>
</organism>
<dbReference type="AlphaFoldDB" id="A0A0N0ZAZ8"/>
<feature type="domain" description="HTH luxR-type" evidence="2">
    <location>
        <begin position="142"/>
        <end position="207"/>
    </location>
</feature>
<dbReference type="InterPro" id="IPR036388">
    <property type="entry name" value="WH-like_DNA-bd_sf"/>
</dbReference>
<dbReference type="GO" id="GO:0003677">
    <property type="term" value="F:DNA binding"/>
    <property type="evidence" value="ECO:0007669"/>
    <property type="project" value="UniProtKB-KW"/>
</dbReference>
<evidence type="ECO:0000313" key="4">
    <source>
        <dbReference type="Proteomes" id="UP000053226"/>
    </source>
</evidence>
<dbReference type="SUPFAM" id="SSF46894">
    <property type="entry name" value="C-terminal effector domain of the bipartite response regulators"/>
    <property type="match status" value="1"/>
</dbReference>
<dbReference type="SMART" id="SM00421">
    <property type="entry name" value="HTH_LUXR"/>
    <property type="match status" value="1"/>
</dbReference>
<dbReference type="Pfam" id="PF00196">
    <property type="entry name" value="GerE"/>
    <property type="match status" value="1"/>
</dbReference>
<dbReference type="Gene3D" id="1.10.10.10">
    <property type="entry name" value="Winged helix-like DNA-binding domain superfamily/Winged helix DNA-binding domain"/>
    <property type="match status" value="1"/>
</dbReference>
<dbReference type="PROSITE" id="PS50043">
    <property type="entry name" value="HTH_LUXR_2"/>
    <property type="match status" value="1"/>
</dbReference>
<dbReference type="OrthoDB" id="6191871at2"/>
<dbReference type="RefSeq" id="WP_053907691.1">
    <property type="nucleotide sequence ID" value="NZ_CAWMUS010000010.1"/>
</dbReference>
<gene>
    <name evidence="3" type="ORF">M992_1130</name>
</gene>
<sequence>MHVKNKDLLSAEIINTLDNNTDPWYIKDTKLKYIYANSPYKELIENDNLLGYTENEITSLFRKYSYLIEQHEINVMKNLHRISSIGNFKCKINNKNKLLYFDKMPMINANNFCIGILSHVRETIYFNALDYLNNTSFLSIYTNNPNKLLTSREWKILFLFCRGISNKSISNEIGISQKTLENNLCLIYEKLTVSSPIELRILCKKYHYDLYIPKAYLNSLSYLII</sequence>
<keyword evidence="4" id="KW-1185">Reference proteome</keyword>